<feature type="compositionally biased region" description="Polar residues" evidence="1">
    <location>
        <begin position="279"/>
        <end position="289"/>
    </location>
</feature>
<organism evidence="3 4">
    <name type="scientific">Beauveria bassiana</name>
    <name type="common">White muscardine disease fungus</name>
    <name type="synonym">Tritirachium shiotae</name>
    <dbReference type="NCBI Taxonomy" id="176275"/>
    <lineage>
        <taxon>Eukaryota</taxon>
        <taxon>Fungi</taxon>
        <taxon>Dikarya</taxon>
        <taxon>Ascomycota</taxon>
        <taxon>Pezizomycotina</taxon>
        <taxon>Sordariomycetes</taxon>
        <taxon>Hypocreomycetidae</taxon>
        <taxon>Hypocreales</taxon>
        <taxon>Cordycipitaceae</taxon>
        <taxon>Beauveria</taxon>
    </lineage>
</organism>
<feature type="compositionally biased region" description="Polar residues" evidence="1">
    <location>
        <begin position="218"/>
        <end position="227"/>
    </location>
</feature>
<feature type="compositionally biased region" description="Acidic residues" evidence="1">
    <location>
        <begin position="1551"/>
        <end position="1562"/>
    </location>
</feature>
<feature type="compositionally biased region" description="Basic and acidic residues" evidence="1">
    <location>
        <begin position="233"/>
        <end position="249"/>
    </location>
</feature>
<proteinExistence type="predicted"/>
<gene>
    <name evidence="3" type="ORF">BM221_003476</name>
</gene>
<feature type="region of interest" description="Disordered" evidence="1">
    <location>
        <begin position="752"/>
        <end position="775"/>
    </location>
</feature>
<dbReference type="EMBL" id="MRVG01000003">
    <property type="protein sequence ID" value="PMB71012.1"/>
    <property type="molecule type" value="Genomic_DNA"/>
</dbReference>
<evidence type="ECO:0000313" key="3">
    <source>
        <dbReference type="EMBL" id="PMB71012.1"/>
    </source>
</evidence>
<dbReference type="OMA" id="MWRGSIM"/>
<dbReference type="PANTHER" id="PTHR46689">
    <property type="entry name" value="MEMBRANE PROTEIN, PUTATIVE-RELATED"/>
    <property type="match status" value="1"/>
</dbReference>
<feature type="domain" description="PhoD-like phosphatase" evidence="2">
    <location>
        <begin position="1096"/>
        <end position="1257"/>
    </location>
</feature>
<evidence type="ECO:0000313" key="4">
    <source>
        <dbReference type="Proteomes" id="UP000235728"/>
    </source>
</evidence>
<feature type="compositionally biased region" description="Polar residues" evidence="1">
    <location>
        <begin position="156"/>
        <end position="168"/>
    </location>
</feature>
<feature type="region of interest" description="Disordered" evidence="1">
    <location>
        <begin position="142"/>
        <end position="446"/>
    </location>
</feature>
<dbReference type="Proteomes" id="UP000235728">
    <property type="component" value="Unassembled WGS sequence"/>
</dbReference>
<dbReference type="InterPro" id="IPR043904">
    <property type="entry name" value="PhoD_2-like"/>
</dbReference>
<feature type="compositionally biased region" description="Low complexity" evidence="1">
    <location>
        <begin position="196"/>
        <end position="209"/>
    </location>
</feature>
<evidence type="ECO:0000259" key="2">
    <source>
        <dbReference type="Pfam" id="PF19050"/>
    </source>
</evidence>
<reference evidence="3 4" key="1">
    <citation type="journal article" date="2016" name="Appl. Microbiol. Biotechnol.">
        <title>Characterization of T-DNA insertion mutants with decreased virulence in the entomopathogenic fungus Beauveria bassiana JEF-007.</title>
        <authorList>
            <person name="Kim S."/>
            <person name="Lee S.J."/>
            <person name="Nai Y.S."/>
            <person name="Yu J.S."/>
            <person name="Lee M.R."/>
            <person name="Yang Y.T."/>
            <person name="Kim J.S."/>
        </authorList>
    </citation>
    <scope>NUCLEOTIDE SEQUENCE [LARGE SCALE GENOMIC DNA]</scope>
    <source>
        <strain evidence="3 4">JEF-007</strain>
    </source>
</reference>
<dbReference type="InterPro" id="IPR038607">
    <property type="entry name" value="PhoD-like_sf"/>
</dbReference>
<feature type="region of interest" description="Disordered" evidence="1">
    <location>
        <begin position="1"/>
        <end position="103"/>
    </location>
</feature>
<accession>A0A2N6NUQ7</accession>
<dbReference type="CDD" id="cd07389">
    <property type="entry name" value="MPP_PhoD"/>
    <property type="match status" value="1"/>
</dbReference>
<feature type="region of interest" description="Disordered" evidence="1">
    <location>
        <begin position="1512"/>
        <end position="1571"/>
    </location>
</feature>
<feature type="compositionally biased region" description="Polar residues" evidence="1">
    <location>
        <begin position="332"/>
        <end position="345"/>
    </location>
</feature>
<dbReference type="GO" id="GO:0016020">
    <property type="term" value="C:membrane"/>
    <property type="evidence" value="ECO:0007669"/>
    <property type="project" value="TreeGrafter"/>
</dbReference>
<dbReference type="Pfam" id="PF19050">
    <property type="entry name" value="PhoD_2"/>
    <property type="match status" value="2"/>
</dbReference>
<name>A0A2N6NUQ7_BEABA</name>
<protein>
    <recommendedName>
        <fullName evidence="2">PhoD-like phosphatase domain-containing protein</fullName>
    </recommendedName>
</protein>
<feature type="compositionally biased region" description="Basic and acidic residues" evidence="1">
    <location>
        <begin position="437"/>
        <end position="446"/>
    </location>
</feature>
<dbReference type="Gene3D" id="3.60.21.70">
    <property type="entry name" value="PhoD-like phosphatase"/>
    <property type="match status" value="1"/>
</dbReference>
<comment type="caution">
    <text evidence="3">The sequence shown here is derived from an EMBL/GenBank/DDBJ whole genome shotgun (WGS) entry which is preliminary data.</text>
</comment>
<dbReference type="PANTHER" id="PTHR46689:SF1">
    <property type="entry name" value="PHOD-LIKE PHOSPHATASE DOMAIN-CONTAINING PROTEIN"/>
    <property type="match status" value="1"/>
</dbReference>
<feature type="compositionally biased region" description="Basic and acidic residues" evidence="1">
    <location>
        <begin position="359"/>
        <end position="368"/>
    </location>
</feature>
<evidence type="ECO:0000256" key="1">
    <source>
        <dbReference type="SAM" id="MobiDB-lite"/>
    </source>
</evidence>
<feature type="compositionally biased region" description="Polar residues" evidence="1">
    <location>
        <begin position="308"/>
        <end position="324"/>
    </location>
</feature>
<sequence>MSAQNWGDLPKHKRGGHQRRSSEYEIPPTEQRQSLDSQPPRRTNRTSIQTAYTEAPSESIFAPGSPTASCVTPQGLAPRPPSYQRAGFTDFAPDSSDHKPRRMPYDEDEYFLQASPSLPEAPDLPRGPPVSFREPYVPIAMPQTMATRHDPVSRYQPHTGNSNEQSYSAYPAMPLETAHAPMTASAADDARRRVADVSGQPRRTSTSTMSDRRKMLATNRSPLQNLELTLDSMTKEEKRARVEAAEQRARQRAAKNDQAPSGSAPANGPITPHDVGTRQPIQQALSRQQAVEKAAAQRPRPAAHRDWTQQMQPDSLTPFSTKQQPAEEPDQPQGQPSSNIPQRNLSFKDRAARSPVAPRDAEMLDPIKQRASPLAPPNTVNRTGSNRIGQEPQDKSQQYRRIASEAVPRNYSPLVPVSGNALSRSARNKELPPIPVSDDRNGNHGMRDLQQQHQATNDATPQGIQRRATEPNYGRQYVADQRYPVAPAQQEFPATTHSGELHSEDGIALARRRLERADSDDEPTKKNQHRLGNMLYSDADTLRPGEGLYKPPAWLDEWEKAAVGTLSGPLLDVHTENSSQDAYRAWWEGEKGRHTNATARLRKAEAFDGEYDDTTEPTRFKPQLYLKCGPLLRYCGIRKEAIPSRSQRGHPVSEREMWRGSIMIVTKDSDSSYEIAPMLRLFVQDIGVLPPAPHHIKGDLSPEYVDPIAGHPKLGRRGETLYVRPVEHLQEGKDLSMDETENGLFEMTRSPPDVQAPDGAPDLPGSFASRKSRAGLDGEKAQKYKDVRGFRLHTERGYTFWRFNVEIELRQKQQRIAYRINRGPCMAFWVPPRGQTMNIMFHSCNGFSLSAKPDDFSGPDPMWRDVLNTHQTKPFHVMIGGGDQIYNDCVADICELFGDWLDMRNPFDKHHTQFTPEMQNQLEEFYLERYCMWFSQGLFGLATSQIPMVNMYDDHDVFDGYGSYPDHDMKSPVFSGLGAVAFKYYMLFQHQSVIPETETSEPSWILGLKPGPYIHELSRSIYVSMGGKTALLAVDTRTERTEQEVIDEKTWEKITSRLYLEVRKGQVEHLLVLLGVPIAYPRMVWLENILTSRLMDPVKALGRAGVFGKMLNNIDGGVEVLDDLNDHWTAKHHKQERSIIVEDLQDLAMDKSVRVTILSGDVHVAAVGQFYSNPQLGLVKHKDPRYMPNIISSAIVNTPPPDILADVLNKRNKVHHFDKNTDENMIPLFQHGPDGKPRNNKHLLPHRNWCSIRQWSPGTTPPPTPPASDEERSASPPRATEGGGMLRRFSLSKRSGPKQLDGSRESVRGPRPPISGGLFRSLTRRSSEKGTASPVKVARSMSLGSTDRPKTGIMGFMRRGSQSRAAASDDDVDSIPHRGASAQGRYPSPYGQAQDEPLGLRGGALTNDEYSDGDDAYFTPGPPQLAKTGGSQPASEPYDDPRIRPFHRTPTGLTSKQMKKAQNFSVDLEGGLDICLNVEVSPKDPTGITTPYRILVPRLYYEYVAEEDSLVETQTQSPSRAQPTGFKRFLSFRKKGNPPTARYDEERDSVGEPEQDSEDDSTEAGTVRRRY</sequence>
<feature type="domain" description="PhoD-like phosphatase" evidence="2">
    <location>
        <begin position="837"/>
        <end position="1090"/>
    </location>
</feature>
<feature type="compositionally biased region" description="Polar residues" evidence="1">
    <location>
        <begin position="1512"/>
        <end position="1522"/>
    </location>
</feature>
<feature type="region of interest" description="Disordered" evidence="1">
    <location>
        <begin position="1252"/>
        <end position="1458"/>
    </location>
</feature>
<feature type="compositionally biased region" description="Polar residues" evidence="1">
    <location>
        <begin position="378"/>
        <end position="388"/>
    </location>
</feature>
<feature type="region of interest" description="Disordered" evidence="1">
    <location>
        <begin position="1224"/>
        <end position="1243"/>
    </location>
</feature>
<feature type="compositionally biased region" description="Polar residues" evidence="1">
    <location>
        <begin position="30"/>
        <end position="52"/>
    </location>
</feature>
<dbReference type="InterPro" id="IPR018946">
    <property type="entry name" value="PhoD-like_MPP"/>
</dbReference>